<dbReference type="InterPro" id="IPR041916">
    <property type="entry name" value="Anti_sigma_zinc_sf"/>
</dbReference>
<dbReference type="Pfam" id="PF13490">
    <property type="entry name" value="zf-HC2"/>
    <property type="match status" value="1"/>
</dbReference>
<feature type="region of interest" description="Disordered" evidence="3">
    <location>
        <begin position="161"/>
        <end position="180"/>
    </location>
</feature>
<dbReference type="RefSeq" id="WP_270150382.1">
    <property type="nucleotide sequence ID" value="NZ_CP115450.1"/>
</dbReference>
<evidence type="ECO:0000256" key="2">
    <source>
        <dbReference type="ARBA" id="ARBA00023163"/>
    </source>
</evidence>
<reference evidence="7" key="1">
    <citation type="submission" date="2022-12" db="EMBL/GenBank/DDBJ databases">
        <authorList>
            <person name="Mo P."/>
        </authorList>
    </citation>
    <scope>NUCLEOTIDE SEQUENCE [LARGE SCALE GENOMIC DNA]</scope>
    <source>
        <strain evidence="7">HUAS 3-15</strain>
    </source>
</reference>
<feature type="transmembrane region" description="Helical" evidence="4">
    <location>
        <begin position="131"/>
        <end position="152"/>
    </location>
</feature>
<organism evidence="6 7">
    <name type="scientific">Kitasatospora cathayae</name>
    <dbReference type="NCBI Taxonomy" id="3004092"/>
    <lineage>
        <taxon>Bacteria</taxon>
        <taxon>Bacillati</taxon>
        <taxon>Actinomycetota</taxon>
        <taxon>Actinomycetes</taxon>
        <taxon>Kitasatosporales</taxon>
        <taxon>Streptomycetaceae</taxon>
        <taxon>Kitasatospora</taxon>
    </lineage>
</organism>
<keyword evidence="1" id="KW-0805">Transcription regulation</keyword>
<evidence type="ECO:0000256" key="1">
    <source>
        <dbReference type="ARBA" id="ARBA00023015"/>
    </source>
</evidence>
<keyword evidence="7" id="KW-1185">Reference proteome</keyword>
<evidence type="ECO:0000259" key="5">
    <source>
        <dbReference type="Pfam" id="PF13490"/>
    </source>
</evidence>
<name>A0ABY7QFY5_9ACTN</name>
<keyword evidence="4" id="KW-0812">Transmembrane</keyword>
<feature type="domain" description="Putative zinc-finger" evidence="5">
    <location>
        <begin position="10"/>
        <end position="42"/>
    </location>
</feature>
<dbReference type="EMBL" id="CP115450">
    <property type="protein sequence ID" value="WBP91179.1"/>
    <property type="molecule type" value="Genomic_DNA"/>
</dbReference>
<gene>
    <name evidence="6" type="ORF">O1G21_38405</name>
</gene>
<evidence type="ECO:0000256" key="3">
    <source>
        <dbReference type="SAM" id="MobiDB-lite"/>
    </source>
</evidence>
<dbReference type="InterPro" id="IPR027383">
    <property type="entry name" value="Znf_put"/>
</dbReference>
<protein>
    <submittedName>
        <fullName evidence="6">Zf-HC2 domain-containing protein</fullName>
    </submittedName>
</protein>
<evidence type="ECO:0000313" key="6">
    <source>
        <dbReference type="EMBL" id="WBP91179.1"/>
    </source>
</evidence>
<keyword evidence="4" id="KW-1133">Transmembrane helix</keyword>
<feature type="region of interest" description="Disordered" evidence="3">
    <location>
        <begin position="82"/>
        <end position="108"/>
    </location>
</feature>
<keyword evidence="2" id="KW-0804">Transcription</keyword>
<evidence type="ECO:0000313" key="7">
    <source>
        <dbReference type="Proteomes" id="UP001212821"/>
    </source>
</evidence>
<accession>A0ABY7QFY5</accession>
<proteinExistence type="predicted"/>
<keyword evidence="4" id="KW-0472">Membrane</keyword>
<sequence length="269" mass="27147">MRTLNGDHDAVRLSLGGYVLGRLSPAETEQVRAHLADCAECQAEHAELAGLPALLATVSEAEAVGEVPPAPSEELADRLVQRAAASERAQPEPEPAATAVPLGPQRTGRSRLDRLLQQAASRRRTAVRRQLVGVAAAATLVAAAASGGTWLATVASTGSQVAQPAPTSPAPVRTFSGTDPTTGVSASVEVSPAAWGSTLRVTAKGAPAGITCSLQAVGITGATATAATWQAGDYPGGAKVSGTVPMSPGMISHFEIDAGDGQRLLTVPA</sequence>
<dbReference type="Gene3D" id="1.10.10.1320">
    <property type="entry name" value="Anti-sigma factor, zinc-finger domain"/>
    <property type="match status" value="1"/>
</dbReference>
<evidence type="ECO:0000256" key="4">
    <source>
        <dbReference type="SAM" id="Phobius"/>
    </source>
</evidence>
<dbReference type="Proteomes" id="UP001212821">
    <property type="component" value="Chromosome"/>
</dbReference>